<evidence type="ECO:0000259" key="2">
    <source>
        <dbReference type="SMART" id="SM00899"/>
    </source>
</evidence>
<name>A0ABN6SDZ0_9BIFI</name>
<protein>
    <recommendedName>
        <fullName evidence="2">Ferrous iron transporter FeoA-like domain-containing protein</fullName>
    </recommendedName>
</protein>
<dbReference type="EMBL" id="AP026798">
    <property type="protein sequence ID" value="BDR53828.1"/>
    <property type="molecule type" value="Genomic_DNA"/>
</dbReference>
<dbReference type="Proteomes" id="UP001321766">
    <property type="component" value="Chromosome"/>
</dbReference>
<dbReference type="SUPFAM" id="SSF50037">
    <property type="entry name" value="C-terminal domain of transcriptional repressors"/>
    <property type="match status" value="1"/>
</dbReference>
<accession>A0ABN6SDZ0</accession>
<dbReference type="SMART" id="SM00899">
    <property type="entry name" value="FeoA"/>
    <property type="match status" value="1"/>
</dbReference>
<proteinExistence type="predicted"/>
<dbReference type="Gene3D" id="2.30.30.90">
    <property type="match status" value="1"/>
</dbReference>
<feature type="domain" description="Ferrous iron transporter FeoA-like" evidence="2">
    <location>
        <begin position="23"/>
        <end position="94"/>
    </location>
</feature>
<gene>
    <name evidence="3" type="ORF">KIM372_17350</name>
</gene>
<evidence type="ECO:0000313" key="4">
    <source>
        <dbReference type="Proteomes" id="UP001321766"/>
    </source>
</evidence>
<keyword evidence="4" id="KW-1185">Reference proteome</keyword>
<dbReference type="InterPro" id="IPR038157">
    <property type="entry name" value="FeoA_core_dom"/>
</dbReference>
<sequence>MEKFALILFTSPKKVTSLTSMTDSLRTCPLGVDIEICRIDLGEAYRFRLGELGFREHETIRVIQKANFGGRVVAHGSERIALDGATARHIFVQTRQAVG</sequence>
<evidence type="ECO:0000256" key="1">
    <source>
        <dbReference type="ARBA" id="ARBA00023004"/>
    </source>
</evidence>
<dbReference type="Pfam" id="PF04023">
    <property type="entry name" value="FeoA"/>
    <property type="match status" value="1"/>
</dbReference>
<keyword evidence="1" id="KW-0408">Iron</keyword>
<dbReference type="InterPro" id="IPR007167">
    <property type="entry name" value="Fe-transptr_FeoA-like"/>
</dbReference>
<reference evidence="3 4" key="1">
    <citation type="journal article" date="2023" name="Microbiol. Spectr.">
        <title>Symbiosis of Carpenter Bees with Uncharacterized Lactic Acid Bacteria Showing NAD Auxotrophy.</title>
        <authorList>
            <person name="Kawasaki S."/>
            <person name="Ozawa K."/>
            <person name="Mori T."/>
            <person name="Yamamoto A."/>
            <person name="Ito M."/>
            <person name="Ohkuma M."/>
            <person name="Sakamoto M."/>
            <person name="Matsutani M."/>
        </authorList>
    </citation>
    <scope>NUCLEOTIDE SEQUENCE [LARGE SCALE GENOMIC DNA]</scope>
    <source>
        <strain evidence="3 4">Kim37-2</strain>
    </source>
</reference>
<organism evidence="3 4">
    <name type="scientific">Bombiscardovia nodaiensis</name>
    <dbReference type="NCBI Taxonomy" id="2932181"/>
    <lineage>
        <taxon>Bacteria</taxon>
        <taxon>Bacillati</taxon>
        <taxon>Actinomycetota</taxon>
        <taxon>Actinomycetes</taxon>
        <taxon>Bifidobacteriales</taxon>
        <taxon>Bifidobacteriaceae</taxon>
        <taxon>Bombiscardovia</taxon>
    </lineage>
</organism>
<evidence type="ECO:0000313" key="3">
    <source>
        <dbReference type="EMBL" id="BDR53828.1"/>
    </source>
</evidence>
<dbReference type="InterPro" id="IPR008988">
    <property type="entry name" value="Transcriptional_repressor_C"/>
</dbReference>